<reference evidence="2 3" key="1">
    <citation type="submission" date="2020-08" db="EMBL/GenBank/DDBJ databases">
        <title>Genomic Encyclopedia of Type Strains, Phase IV (KMG-IV): sequencing the most valuable type-strain genomes for metagenomic binning, comparative biology and taxonomic classification.</title>
        <authorList>
            <person name="Goeker M."/>
        </authorList>
    </citation>
    <scope>NUCLEOTIDE SEQUENCE [LARGE SCALE GENOMIC DNA]</scope>
    <source>
        <strain evidence="2 3">DSM 23240</strain>
    </source>
</reference>
<comment type="caution">
    <text evidence="2">The sequence shown here is derived from an EMBL/GenBank/DDBJ whole genome shotgun (WGS) entry which is preliminary data.</text>
</comment>
<name>A0A840S1F4_9BURK</name>
<accession>A0A840S1F4</accession>
<dbReference type="InterPro" id="IPR021647">
    <property type="entry name" value="CusF_Ec"/>
</dbReference>
<dbReference type="EMBL" id="JACHHQ010000015">
    <property type="protein sequence ID" value="MBB5202450.1"/>
    <property type="molecule type" value="Genomic_DNA"/>
</dbReference>
<dbReference type="InterPro" id="IPR042230">
    <property type="entry name" value="CusF_sf"/>
</dbReference>
<keyword evidence="3" id="KW-1185">Reference proteome</keyword>
<evidence type="ECO:0000313" key="3">
    <source>
        <dbReference type="Proteomes" id="UP000571084"/>
    </source>
</evidence>
<sequence length="124" mass="13586">MKPIVILTLIVALSASTHAMAQSSDTKNMDMKGMNMHNMPMDKMSSDSSTKTTTHKATGTVKAVDIKNGKLTLVHGPVKSLNWPAMTMTFSVKDKLLLDKLSVDKKVTIDFVKQDMNYVVTAVN</sequence>
<protein>
    <submittedName>
        <fullName evidence="2">Cu(I)/Ag(I) efflux system protein CusF</fullName>
    </submittedName>
</protein>
<gene>
    <name evidence="2" type="ORF">HNR39_004314</name>
</gene>
<dbReference type="AlphaFoldDB" id="A0A840S1F4"/>
<feature type="chain" id="PRO_5033033787" evidence="1">
    <location>
        <begin position="22"/>
        <end position="124"/>
    </location>
</feature>
<organism evidence="2 3">
    <name type="scientific">Glaciimonas immobilis</name>
    <dbReference type="NCBI Taxonomy" id="728004"/>
    <lineage>
        <taxon>Bacteria</taxon>
        <taxon>Pseudomonadati</taxon>
        <taxon>Pseudomonadota</taxon>
        <taxon>Betaproteobacteria</taxon>
        <taxon>Burkholderiales</taxon>
        <taxon>Oxalobacteraceae</taxon>
        <taxon>Glaciimonas</taxon>
    </lineage>
</organism>
<dbReference type="RefSeq" id="WP_168057353.1">
    <property type="nucleotide sequence ID" value="NZ_JAAOZT010000018.1"/>
</dbReference>
<evidence type="ECO:0000313" key="2">
    <source>
        <dbReference type="EMBL" id="MBB5202450.1"/>
    </source>
</evidence>
<proteinExistence type="predicted"/>
<feature type="signal peptide" evidence="1">
    <location>
        <begin position="1"/>
        <end position="21"/>
    </location>
</feature>
<dbReference type="Pfam" id="PF11604">
    <property type="entry name" value="CusF_Ec"/>
    <property type="match status" value="1"/>
</dbReference>
<keyword evidence="1" id="KW-0732">Signal</keyword>
<evidence type="ECO:0000256" key="1">
    <source>
        <dbReference type="SAM" id="SignalP"/>
    </source>
</evidence>
<dbReference type="Proteomes" id="UP000571084">
    <property type="component" value="Unassembled WGS sequence"/>
</dbReference>
<dbReference type="Gene3D" id="2.40.50.320">
    <property type="entry name" value="Copper binding periplasmic protein CusF"/>
    <property type="match status" value="1"/>
</dbReference>